<protein>
    <submittedName>
        <fullName evidence="1">Uncharacterized protein</fullName>
    </submittedName>
</protein>
<sequence length="74" mass="9216">MKRKEDTPERIWRRRYEERNKEERIKKNKVWGTSIEREFAEEIDAFLKKHGLKKVELIYEGYNALVNQYEKQNE</sequence>
<evidence type="ECO:0000313" key="1">
    <source>
        <dbReference type="EMBL" id="HIU61830.1"/>
    </source>
</evidence>
<proteinExistence type="predicted"/>
<name>A0A9D1MKE5_9FIRM</name>
<dbReference type="Proteomes" id="UP000824110">
    <property type="component" value="Unassembled WGS sequence"/>
</dbReference>
<evidence type="ECO:0000313" key="2">
    <source>
        <dbReference type="Proteomes" id="UP000824110"/>
    </source>
</evidence>
<comment type="caution">
    <text evidence="1">The sequence shown here is derived from an EMBL/GenBank/DDBJ whole genome shotgun (WGS) entry which is preliminary data.</text>
</comment>
<reference evidence="1" key="2">
    <citation type="journal article" date="2021" name="PeerJ">
        <title>Extensive microbial diversity within the chicken gut microbiome revealed by metagenomics and culture.</title>
        <authorList>
            <person name="Gilroy R."/>
            <person name="Ravi A."/>
            <person name="Getino M."/>
            <person name="Pursley I."/>
            <person name="Horton D.L."/>
            <person name="Alikhan N.F."/>
            <person name="Baker D."/>
            <person name="Gharbi K."/>
            <person name="Hall N."/>
            <person name="Watson M."/>
            <person name="Adriaenssens E.M."/>
            <person name="Foster-Nyarko E."/>
            <person name="Jarju S."/>
            <person name="Secka A."/>
            <person name="Antonio M."/>
            <person name="Oren A."/>
            <person name="Chaudhuri R.R."/>
            <person name="La Ragione R."/>
            <person name="Hildebrand F."/>
            <person name="Pallen M.J."/>
        </authorList>
    </citation>
    <scope>NUCLEOTIDE SEQUENCE</scope>
    <source>
        <strain evidence="1">CHK195-12923</strain>
    </source>
</reference>
<dbReference type="EMBL" id="DVNE01000041">
    <property type="protein sequence ID" value="HIU61830.1"/>
    <property type="molecule type" value="Genomic_DNA"/>
</dbReference>
<organism evidence="1 2">
    <name type="scientific">Candidatus Coproplasma excrementigallinarum</name>
    <dbReference type="NCBI Taxonomy" id="2840747"/>
    <lineage>
        <taxon>Bacteria</taxon>
        <taxon>Bacillati</taxon>
        <taxon>Bacillota</taxon>
        <taxon>Clostridia</taxon>
        <taxon>Eubacteriales</taxon>
        <taxon>Candidatus Coproplasma</taxon>
    </lineage>
</organism>
<accession>A0A9D1MKE5</accession>
<gene>
    <name evidence="1" type="ORF">IAB69_04200</name>
</gene>
<reference evidence="1" key="1">
    <citation type="submission" date="2020-10" db="EMBL/GenBank/DDBJ databases">
        <authorList>
            <person name="Gilroy R."/>
        </authorList>
    </citation>
    <scope>NUCLEOTIDE SEQUENCE</scope>
    <source>
        <strain evidence="1">CHK195-12923</strain>
    </source>
</reference>
<dbReference type="AlphaFoldDB" id="A0A9D1MKE5"/>